<reference evidence="1" key="1">
    <citation type="submission" date="2014-05" db="EMBL/GenBank/DDBJ databases">
        <authorList>
            <person name="Chronopoulou M."/>
        </authorList>
    </citation>
    <scope>NUCLEOTIDE SEQUENCE</scope>
    <source>
        <tissue evidence="1">Whole organism</tissue>
    </source>
</reference>
<dbReference type="EMBL" id="HACA01008896">
    <property type="protein sequence ID" value="CDW26257.1"/>
    <property type="molecule type" value="Transcribed_RNA"/>
</dbReference>
<protein>
    <submittedName>
        <fullName evidence="1">Uncharacterized protein</fullName>
    </submittedName>
</protein>
<name>A0A0K2TKS1_LEPSM</name>
<sequence length="55" mass="6082">MCEIPKSKLPQAVKKKALYASSMLNGLDKSESSRIQFIIGQATSKNVFQVTHLLC</sequence>
<proteinExistence type="predicted"/>
<organism evidence="1">
    <name type="scientific">Lepeophtheirus salmonis</name>
    <name type="common">Salmon louse</name>
    <name type="synonym">Caligus salmonis</name>
    <dbReference type="NCBI Taxonomy" id="72036"/>
    <lineage>
        <taxon>Eukaryota</taxon>
        <taxon>Metazoa</taxon>
        <taxon>Ecdysozoa</taxon>
        <taxon>Arthropoda</taxon>
        <taxon>Crustacea</taxon>
        <taxon>Multicrustacea</taxon>
        <taxon>Hexanauplia</taxon>
        <taxon>Copepoda</taxon>
        <taxon>Siphonostomatoida</taxon>
        <taxon>Caligidae</taxon>
        <taxon>Lepeophtheirus</taxon>
    </lineage>
</organism>
<evidence type="ECO:0000313" key="1">
    <source>
        <dbReference type="EMBL" id="CDW26257.1"/>
    </source>
</evidence>
<accession>A0A0K2TKS1</accession>
<dbReference type="AlphaFoldDB" id="A0A0K2TKS1"/>